<reference evidence="11" key="1">
    <citation type="journal article" date="2014" name="Nat. Genet.">
        <title>A reference genome for common bean and genome-wide analysis of dual domestications.</title>
        <authorList>
            <person name="Schmutz J."/>
            <person name="McClean P.E."/>
            <person name="Mamidi S."/>
            <person name="Wu G.A."/>
            <person name="Cannon S.B."/>
            <person name="Grimwood J."/>
            <person name="Jenkins J."/>
            <person name="Shu S."/>
            <person name="Song Q."/>
            <person name="Chavarro C."/>
            <person name="Torres-Torres M."/>
            <person name="Geffroy V."/>
            <person name="Moghaddam S.M."/>
            <person name="Gao D."/>
            <person name="Abernathy B."/>
            <person name="Barry K."/>
            <person name="Blair M."/>
            <person name="Brick M.A."/>
            <person name="Chovatia M."/>
            <person name="Gepts P."/>
            <person name="Goodstein D.M."/>
            <person name="Gonzales M."/>
            <person name="Hellsten U."/>
            <person name="Hyten D.L."/>
            <person name="Jia G."/>
            <person name="Kelly J.D."/>
            <person name="Kudrna D."/>
            <person name="Lee R."/>
            <person name="Richard M.M."/>
            <person name="Miklas P.N."/>
            <person name="Osorno J.M."/>
            <person name="Rodrigues J."/>
            <person name="Thareau V."/>
            <person name="Urrea C.A."/>
            <person name="Wang M."/>
            <person name="Yu Y."/>
            <person name="Zhang M."/>
            <person name="Wing R.A."/>
            <person name="Cregan P.B."/>
            <person name="Rokhsar D.S."/>
            <person name="Jackson S.A."/>
        </authorList>
    </citation>
    <scope>NUCLEOTIDE SEQUENCE [LARGE SCALE GENOMIC DNA]</scope>
    <source>
        <strain evidence="11">cv. G19833</strain>
    </source>
</reference>
<evidence type="ECO:0000256" key="3">
    <source>
        <dbReference type="ARBA" id="ARBA00023015"/>
    </source>
</evidence>
<feature type="domain" description="Myb-like" evidence="8">
    <location>
        <begin position="65"/>
        <end position="115"/>
    </location>
</feature>
<keyword evidence="2" id="KW-0677">Repeat</keyword>
<sequence>MGRASSSNSGESKKGCSRGHWRPSEDETLKKLVKQYGPQNWNFISEYLERRSGKSCRLRWYNQLDPNIIKKPFTEEDEERLLALHKVKGNKWAAIARFFPGKTDNAVKNQFHVLMARRKRERLALSGDTFGHNPLINLNNMQNYKNKGMFATYVSQKPTLWSTLGASSTITSCFGISSVVHRDSNVSSSAREKALFDLDHFSCRSPPTVGSSILGSYYSFTAPGLPSVGKVVPLPHKFSNYSYDHRPIDSNKSCKTIKHARDSSSTLCKFSTTLEPLNLKQKGVSFIDFLGVGSSPNHRHNSHHNVL</sequence>
<protein>
    <submittedName>
        <fullName evidence="10">Uncharacterized protein</fullName>
    </submittedName>
</protein>
<gene>
    <name evidence="10" type="ORF">PHAVU_009G151000g</name>
</gene>
<evidence type="ECO:0000256" key="6">
    <source>
        <dbReference type="ARBA" id="ARBA00023242"/>
    </source>
</evidence>
<dbReference type="FunFam" id="1.10.10.60:FF:000060">
    <property type="entry name" value="MYB transcription factor"/>
    <property type="match status" value="1"/>
</dbReference>
<dbReference type="OMA" id="FHVLMAR"/>
<dbReference type="GO" id="GO:0005634">
    <property type="term" value="C:nucleus"/>
    <property type="evidence" value="ECO:0007669"/>
    <property type="project" value="UniProtKB-SubCell"/>
</dbReference>
<dbReference type="Pfam" id="PF13921">
    <property type="entry name" value="Myb_DNA-bind_6"/>
    <property type="match status" value="1"/>
</dbReference>
<dbReference type="OrthoDB" id="1407199at2759"/>
<dbReference type="PANTHER" id="PTHR45614">
    <property type="entry name" value="MYB PROTEIN-RELATED"/>
    <property type="match status" value="1"/>
</dbReference>
<keyword evidence="3" id="KW-0805">Transcription regulation</keyword>
<evidence type="ECO:0000256" key="1">
    <source>
        <dbReference type="ARBA" id="ARBA00004123"/>
    </source>
</evidence>
<accession>V7AYP5</accession>
<dbReference type="CDD" id="cd00167">
    <property type="entry name" value="SANT"/>
    <property type="match status" value="2"/>
</dbReference>
<dbReference type="SMART" id="SM00717">
    <property type="entry name" value="SANT"/>
    <property type="match status" value="2"/>
</dbReference>
<dbReference type="PANTHER" id="PTHR45614:SF100">
    <property type="entry name" value="MYB TRANSCRIPTION FACTOR"/>
    <property type="match status" value="1"/>
</dbReference>
<dbReference type="EMBL" id="CM002296">
    <property type="protein sequence ID" value="ESW09723.1"/>
    <property type="molecule type" value="Genomic_DNA"/>
</dbReference>
<feature type="compositionally biased region" description="Polar residues" evidence="7">
    <location>
        <begin position="1"/>
        <end position="10"/>
    </location>
</feature>
<dbReference type="GO" id="GO:0000978">
    <property type="term" value="F:RNA polymerase II cis-regulatory region sequence-specific DNA binding"/>
    <property type="evidence" value="ECO:0007669"/>
    <property type="project" value="TreeGrafter"/>
</dbReference>
<comment type="subcellular location">
    <subcellularLocation>
        <location evidence="1">Nucleus</location>
    </subcellularLocation>
</comment>
<dbReference type="InterPro" id="IPR050560">
    <property type="entry name" value="MYB_TF"/>
</dbReference>
<keyword evidence="4" id="KW-0238">DNA-binding</keyword>
<dbReference type="InterPro" id="IPR001005">
    <property type="entry name" value="SANT/Myb"/>
</dbReference>
<dbReference type="Gene3D" id="1.10.10.60">
    <property type="entry name" value="Homeodomain-like"/>
    <property type="match status" value="2"/>
</dbReference>
<feature type="domain" description="HTH myb-type" evidence="9">
    <location>
        <begin position="13"/>
        <end position="68"/>
    </location>
</feature>
<evidence type="ECO:0000256" key="4">
    <source>
        <dbReference type="ARBA" id="ARBA00023125"/>
    </source>
</evidence>
<feature type="region of interest" description="Disordered" evidence="7">
    <location>
        <begin position="1"/>
        <end position="23"/>
    </location>
</feature>
<dbReference type="InterPro" id="IPR009057">
    <property type="entry name" value="Homeodomain-like_sf"/>
</dbReference>
<dbReference type="SUPFAM" id="SSF46689">
    <property type="entry name" value="Homeodomain-like"/>
    <property type="match status" value="1"/>
</dbReference>
<feature type="domain" description="Myb-like" evidence="8">
    <location>
        <begin position="13"/>
        <end position="64"/>
    </location>
</feature>
<dbReference type="GO" id="GO:0000981">
    <property type="term" value="F:DNA-binding transcription factor activity, RNA polymerase II-specific"/>
    <property type="evidence" value="ECO:0007669"/>
    <property type="project" value="TreeGrafter"/>
</dbReference>
<keyword evidence="5" id="KW-0804">Transcription</keyword>
<dbReference type="eggNOG" id="KOG0048">
    <property type="taxonomic scope" value="Eukaryota"/>
</dbReference>
<feature type="domain" description="HTH myb-type" evidence="9">
    <location>
        <begin position="70"/>
        <end position="119"/>
    </location>
</feature>
<name>V7AYP5_PHAVU</name>
<dbReference type="SMR" id="V7AYP5"/>
<dbReference type="PROSITE" id="PS51294">
    <property type="entry name" value="HTH_MYB"/>
    <property type="match status" value="2"/>
</dbReference>
<dbReference type="Proteomes" id="UP000000226">
    <property type="component" value="Chromosome 9"/>
</dbReference>
<dbReference type="AlphaFoldDB" id="V7AYP5"/>
<keyword evidence="11" id="KW-1185">Reference proteome</keyword>
<dbReference type="Gramene" id="ESW09723">
    <property type="protein sequence ID" value="ESW09723"/>
    <property type="gene ID" value="PHAVU_009G151000g"/>
</dbReference>
<organism evidence="10 11">
    <name type="scientific">Phaseolus vulgaris</name>
    <name type="common">Kidney bean</name>
    <name type="synonym">French bean</name>
    <dbReference type="NCBI Taxonomy" id="3885"/>
    <lineage>
        <taxon>Eukaryota</taxon>
        <taxon>Viridiplantae</taxon>
        <taxon>Streptophyta</taxon>
        <taxon>Embryophyta</taxon>
        <taxon>Tracheophyta</taxon>
        <taxon>Spermatophyta</taxon>
        <taxon>Magnoliopsida</taxon>
        <taxon>eudicotyledons</taxon>
        <taxon>Gunneridae</taxon>
        <taxon>Pentapetalae</taxon>
        <taxon>rosids</taxon>
        <taxon>fabids</taxon>
        <taxon>Fabales</taxon>
        <taxon>Fabaceae</taxon>
        <taxon>Papilionoideae</taxon>
        <taxon>50 kb inversion clade</taxon>
        <taxon>NPAAA clade</taxon>
        <taxon>indigoferoid/millettioid clade</taxon>
        <taxon>Phaseoleae</taxon>
        <taxon>Phaseolus</taxon>
    </lineage>
</organism>
<evidence type="ECO:0000256" key="2">
    <source>
        <dbReference type="ARBA" id="ARBA00022737"/>
    </source>
</evidence>
<evidence type="ECO:0000313" key="10">
    <source>
        <dbReference type="EMBL" id="ESW09723.1"/>
    </source>
</evidence>
<proteinExistence type="predicted"/>
<evidence type="ECO:0000313" key="11">
    <source>
        <dbReference type="Proteomes" id="UP000000226"/>
    </source>
</evidence>
<dbReference type="PROSITE" id="PS50090">
    <property type="entry name" value="MYB_LIKE"/>
    <property type="match status" value="2"/>
</dbReference>
<evidence type="ECO:0000259" key="9">
    <source>
        <dbReference type="PROSITE" id="PS51294"/>
    </source>
</evidence>
<evidence type="ECO:0000259" key="8">
    <source>
        <dbReference type="PROSITE" id="PS50090"/>
    </source>
</evidence>
<keyword evidence="6" id="KW-0539">Nucleus</keyword>
<evidence type="ECO:0000256" key="7">
    <source>
        <dbReference type="SAM" id="MobiDB-lite"/>
    </source>
</evidence>
<evidence type="ECO:0000256" key="5">
    <source>
        <dbReference type="ARBA" id="ARBA00023163"/>
    </source>
</evidence>
<dbReference type="InterPro" id="IPR017930">
    <property type="entry name" value="Myb_dom"/>
</dbReference>